<evidence type="ECO:0008006" key="4">
    <source>
        <dbReference type="Google" id="ProtNLM"/>
    </source>
</evidence>
<evidence type="ECO:0000256" key="1">
    <source>
        <dbReference type="SAM" id="SignalP"/>
    </source>
</evidence>
<feature type="signal peptide" evidence="1">
    <location>
        <begin position="1"/>
        <end position="20"/>
    </location>
</feature>
<accession>A0A1M5LB88</accession>
<dbReference type="Proteomes" id="UP000184074">
    <property type="component" value="Unassembled WGS sequence"/>
</dbReference>
<keyword evidence="1" id="KW-0732">Signal</keyword>
<protein>
    <recommendedName>
        <fullName evidence="4">Invasion protein IalB, involved in pathogenesis</fullName>
    </recommendedName>
</protein>
<dbReference type="EMBL" id="FQXB01000001">
    <property type="protein sequence ID" value="SHG62277.1"/>
    <property type="molecule type" value="Genomic_DNA"/>
</dbReference>
<proteinExistence type="predicted"/>
<dbReference type="RefSeq" id="WP_072898582.1">
    <property type="nucleotide sequence ID" value="NZ_FQXB01000001.1"/>
</dbReference>
<evidence type="ECO:0000313" key="2">
    <source>
        <dbReference type="EMBL" id="SHG62277.1"/>
    </source>
</evidence>
<evidence type="ECO:0000313" key="3">
    <source>
        <dbReference type="Proteomes" id="UP000184074"/>
    </source>
</evidence>
<dbReference type="AlphaFoldDB" id="A0A1M5LB88"/>
<name>A0A1M5LB88_9RHOB</name>
<feature type="chain" id="PRO_5012590040" description="Invasion protein IalB, involved in pathogenesis" evidence="1">
    <location>
        <begin position="21"/>
        <end position="182"/>
    </location>
</feature>
<keyword evidence="3" id="KW-1185">Reference proteome</keyword>
<dbReference type="OrthoDB" id="7704372at2"/>
<reference evidence="2 3" key="1">
    <citation type="submission" date="2016-11" db="EMBL/GenBank/DDBJ databases">
        <authorList>
            <person name="Jaros S."/>
            <person name="Januszkiewicz K."/>
            <person name="Wedrychowicz H."/>
        </authorList>
    </citation>
    <scope>NUCLEOTIDE SEQUENCE [LARGE SCALE GENOMIC DNA]</scope>
    <source>
        <strain evidence="2 3">DSM 28715</strain>
    </source>
</reference>
<dbReference type="STRING" id="1508389.SAMN05444003_0201"/>
<gene>
    <name evidence="2" type="ORF">SAMN05444003_0201</name>
</gene>
<organism evidence="2 3">
    <name type="scientific">Cognatiyoonia sediminum</name>
    <dbReference type="NCBI Taxonomy" id="1508389"/>
    <lineage>
        <taxon>Bacteria</taxon>
        <taxon>Pseudomonadati</taxon>
        <taxon>Pseudomonadota</taxon>
        <taxon>Alphaproteobacteria</taxon>
        <taxon>Rhodobacterales</taxon>
        <taxon>Paracoccaceae</taxon>
        <taxon>Cognatiyoonia</taxon>
    </lineage>
</organism>
<sequence>MKTLFAALSLTIAIAFPVIAQDRDGNDTPGEWIVTHKKAFGLWDSFCDERTTGDLLEERCYVRYVDVFSKRPNFGATFFFLTPGEIEFGLERGMEFEPDGFRVERDGEVVWQETRRPCLAGRECKLTAQDAADFEALLEKGGEMRFTFTDPDGNPCDLTWNIDRMDEILADFRAQAAARGLL</sequence>